<gene>
    <name evidence="1" type="ORF">MPH_02564</name>
</gene>
<reference evidence="1 2" key="1">
    <citation type="journal article" date="2012" name="BMC Genomics">
        <title>Tools to kill: Genome of one of the most destructive plant pathogenic fungi Macrophomina phaseolina.</title>
        <authorList>
            <person name="Islam M.S."/>
            <person name="Haque M.S."/>
            <person name="Islam M.M."/>
            <person name="Emdad E.M."/>
            <person name="Halim A."/>
            <person name="Hossen Q.M.M."/>
            <person name="Hossain M.Z."/>
            <person name="Ahmed B."/>
            <person name="Rahim S."/>
            <person name="Rahman M.S."/>
            <person name="Alam M.M."/>
            <person name="Hou S."/>
            <person name="Wan X."/>
            <person name="Saito J.A."/>
            <person name="Alam M."/>
        </authorList>
    </citation>
    <scope>NUCLEOTIDE SEQUENCE [LARGE SCALE GENOMIC DNA]</scope>
    <source>
        <strain evidence="1 2">MS6</strain>
    </source>
</reference>
<dbReference type="Proteomes" id="UP000007129">
    <property type="component" value="Unassembled WGS sequence"/>
</dbReference>
<dbReference type="HOGENOM" id="CLU_1360629_0_0_1"/>
<dbReference type="AlphaFoldDB" id="K2SCJ0"/>
<dbReference type="EMBL" id="AHHD01000095">
    <property type="protein sequence ID" value="EKG20119.1"/>
    <property type="molecule type" value="Genomic_DNA"/>
</dbReference>
<comment type="caution">
    <text evidence="1">The sequence shown here is derived from an EMBL/GenBank/DDBJ whole genome shotgun (WGS) entry which is preliminary data.</text>
</comment>
<dbReference type="VEuPathDB" id="FungiDB:MPH_02564"/>
<sequence length="201" mass="23176">MSAEPYTQLRDVMREFLPHGSFKNESIKTEINTPEPRSYAQRKAMENEILTYAQMLCPDLRGHFKVLVSPEPSYRQLKRIKDRETGMATVYGLREIQAEVAVTGPCKHIPLYRVRSNWIGSGKGVYGKMSLRQEVAMLETLRQAVAKAMEAKFGQDYKKIAMEQFAEYVGEDVTVEARQGFWQRTKQALRLKRNQPPPYTP</sequence>
<accession>K2SCJ0</accession>
<organism evidence="1 2">
    <name type="scientific">Macrophomina phaseolina (strain MS6)</name>
    <name type="common">Charcoal rot fungus</name>
    <dbReference type="NCBI Taxonomy" id="1126212"/>
    <lineage>
        <taxon>Eukaryota</taxon>
        <taxon>Fungi</taxon>
        <taxon>Dikarya</taxon>
        <taxon>Ascomycota</taxon>
        <taxon>Pezizomycotina</taxon>
        <taxon>Dothideomycetes</taxon>
        <taxon>Dothideomycetes incertae sedis</taxon>
        <taxon>Botryosphaeriales</taxon>
        <taxon>Botryosphaeriaceae</taxon>
        <taxon>Macrophomina</taxon>
    </lineage>
</organism>
<evidence type="ECO:0000313" key="2">
    <source>
        <dbReference type="Proteomes" id="UP000007129"/>
    </source>
</evidence>
<dbReference type="InParanoid" id="K2SCJ0"/>
<proteinExistence type="predicted"/>
<evidence type="ECO:0000313" key="1">
    <source>
        <dbReference type="EMBL" id="EKG20119.1"/>
    </source>
</evidence>
<name>K2SCJ0_MACPH</name>
<protein>
    <submittedName>
        <fullName evidence="1">Nse1 non-SMC component of SMC5-6 complex</fullName>
    </submittedName>
</protein>